<comment type="caution">
    <text evidence="4">The sequence shown here is derived from an EMBL/GenBank/DDBJ whole genome shotgun (WGS) entry which is preliminary data.</text>
</comment>
<feature type="repeat" description="TPR" evidence="3">
    <location>
        <begin position="96"/>
        <end position="129"/>
    </location>
</feature>
<dbReference type="InterPro" id="IPR019734">
    <property type="entry name" value="TPR_rpt"/>
</dbReference>
<keyword evidence="5" id="KW-1185">Reference proteome</keyword>
<dbReference type="OrthoDB" id="2335338at2759"/>
<dbReference type="SUPFAM" id="SSF48452">
    <property type="entry name" value="TPR-like"/>
    <property type="match status" value="1"/>
</dbReference>
<organism evidence="4 5">
    <name type="scientific">Diversispora epigaea</name>
    <dbReference type="NCBI Taxonomy" id="1348612"/>
    <lineage>
        <taxon>Eukaryota</taxon>
        <taxon>Fungi</taxon>
        <taxon>Fungi incertae sedis</taxon>
        <taxon>Mucoromycota</taxon>
        <taxon>Glomeromycotina</taxon>
        <taxon>Glomeromycetes</taxon>
        <taxon>Diversisporales</taxon>
        <taxon>Diversisporaceae</taxon>
        <taxon>Diversispora</taxon>
    </lineage>
</organism>
<dbReference type="EMBL" id="PQFF01000283">
    <property type="protein sequence ID" value="RHZ66120.1"/>
    <property type="molecule type" value="Genomic_DNA"/>
</dbReference>
<dbReference type="InterPro" id="IPR011990">
    <property type="entry name" value="TPR-like_helical_dom_sf"/>
</dbReference>
<name>A0A397HZU4_9GLOM</name>
<dbReference type="PROSITE" id="PS50005">
    <property type="entry name" value="TPR"/>
    <property type="match status" value="1"/>
</dbReference>
<dbReference type="PANTHER" id="PTHR44858">
    <property type="entry name" value="TETRATRICOPEPTIDE REPEAT PROTEIN 6"/>
    <property type="match status" value="1"/>
</dbReference>
<dbReference type="Gene3D" id="1.25.40.10">
    <property type="entry name" value="Tetratricopeptide repeat domain"/>
    <property type="match status" value="1"/>
</dbReference>
<evidence type="ECO:0000256" key="1">
    <source>
        <dbReference type="ARBA" id="ARBA00022737"/>
    </source>
</evidence>
<accession>A0A397HZU4</accession>
<dbReference type="Proteomes" id="UP000266861">
    <property type="component" value="Unassembled WGS sequence"/>
</dbReference>
<evidence type="ECO:0000313" key="5">
    <source>
        <dbReference type="Proteomes" id="UP000266861"/>
    </source>
</evidence>
<proteinExistence type="predicted"/>
<keyword evidence="1" id="KW-0677">Repeat</keyword>
<protein>
    <submittedName>
        <fullName evidence="4">Uncharacterized protein</fullName>
    </submittedName>
</protein>
<evidence type="ECO:0000313" key="4">
    <source>
        <dbReference type="EMBL" id="RHZ66120.1"/>
    </source>
</evidence>
<dbReference type="InterPro" id="IPR050498">
    <property type="entry name" value="Ycf3"/>
</dbReference>
<evidence type="ECO:0000256" key="2">
    <source>
        <dbReference type="ARBA" id="ARBA00022803"/>
    </source>
</evidence>
<reference evidence="4 5" key="1">
    <citation type="submission" date="2018-08" db="EMBL/GenBank/DDBJ databases">
        <title>Genome and evolution of the arbuscular mycorrhizal fungus Diversispora epigaea (formerly Glomus versiforme) and its bacterial endosymbionts.</title>
        <authorList>
            <person name="Sun X."/>
            <person name="Fei Z."/>
            <person name="Harrison M."/>
        </authorList>
    </citation>
    <scope>NUCLEOTIDE SEQUENCE [LARGE SCALE GENOMIC DNA]</scope>
    <source>
        <strain evidence="4 5">IT104</strain>
    </source>
</reference>
<dbReference type="STRING" id="1348612.A0A397HZU4"/>
<dbReference type="AlphaFoldDB" id="A0A397HZU4"/>
<gene>
    <name evidence="4" type="ORF">Glove_309g170</name>
</gene>
<dbReference type="PANTHER" id="PTHR44858:SF1">
    <property type="entry name" value="UDP-N-ACETYLGLUCOSAMINE--PEPTIDE N-ACETYLGLUCOSAMINYLTRANSFERASE SPINDLY-RELATED"/>
    <property type="match status" value="1"/>
</dbReference>
<keyword evidence="2 3" id="KW-0802">TPR repeat</keyword>
<evidence type="ECO:0000256" key="3">
    <source>
        <dbReference type="PROSITE-ProRule" id="PRU00339"/>
    </source>
</evidence>
<sequence>MFHGKKNLTVIPQSLSLTLSPSTLVLKSPKRRSFNLRHHVSKFKINCVKYYGDKNQIVKYCIQYFNDFPSSYSTLYNRAETFGKLKRYEEALNDLNYAIANLWKLNLDRGEFQDAINDLNKALKFQPDNALALRNRCKYYKILMDAKNVLNDLNKLCILEPENDYQHELRRAILLNMRKWNDSLKNLNLVIKTLSNNVAPINNKAKLYCKQGRNEFLIKKLYI</sequence>